<reference evidence="3" key="1">
    <citation type="submission" date="2014-04" db="EMBL/GenBank/DDBJ databases">
        <title>Evolutionary Origins and Diversification of the Mycorrhizal Mutualists.</title>
        <authorList>
            <consortium name="DOE Joint Genome Institute"/>
            <consortium name="Mycorrhizal Genomics Consortium"/>
            <person name="Kohler A."/>
            <person name="Kuo A."/>
            <person name="Nagy L.G."/>
            <person name="Floudas D."/>
            <person name="Copeland A."/>
            <person name="Barry K.W."/>
            <person name="Cichocki N."/>
            <person name="Veneault-Fourrey C."/>
            <person name="LaButti K."/>
            <person name="Lindquist E.A."/>
            <person name="Lipzen A."/>
            <person name="Lundell T."/>
            <person name="Morin E."/>
            <person name="Murat C."/>
            <person name="Riley R."/>
            <person name="Ohm R."/>
            <person name="Sun H."/>
            <person name="Tunlid A."/>
            <person name="Henrissat B."/>
            <person name="Grigoriev I.V."/>
            <person name="Hibbett D.S."/>
            <person name="Martin F."/>
        </authorList>
    </citation>
    <scope>NUCLEOTIDE SEQUENCE [LARGE SCALE GENOMIC DNA]</scope>
    <source>
        <strain evidence="3">FD-334 SS-4</strain>
    </source>
</reference>
<dbReference type="Proteomes" id="UP000054270">
    <property type="component" value="Unassembled WGS sequence"/>
</dbReference>
<keyword evidence="1" id="KW-1133">Transmembrane helix</keyword>
<sequence length="73" mass="8054">MNDYKLIIEASFYLPQCFLASAIICFAWSLTPGGICPHSSVRSISSTLDPTSSICFWYFKICALDSALNPLTI</sequence>
<accession>A0A0D2L5E8</accession>
<dbReference type="AlphaFoldDB" id="A0A0D2L5E8"/>
<feature type="non-terminal residue" evidence="2">
    <location>
        <position position="73"/>
    </location>
</feature>
<keyword evidence="3" id="KW-1185">Reference proteome</keyword>
<evidence type="ECO:0000313" key="2">
    <source>
        <dbReference type="EMBL" id="KJA22097.1"/>
    </source>
</evidence>
<evidence type="ECO:0000256" key="1">
    <source>
        <dbReference type="SAM" id="Phobius"/>
    </source>
</evidence>
<feature type="transmembrane region" description="Helical" evidence="1">
    <location>
        <begin position="12"/>
        <end position="30"/>
    </location>
</feature>
<name>A0A0D2L5E8_HYPSF</name>
<keyword evidence="1" id="KW-0812">Transmembrane</keyword>
<organism evidence="2 3">
    <name type="scientific">Hypholoma sublateritium (strain FD-334 SS-4)</name>
    <dbReference type="NCBI Taxonomy" id="945553"/>
    <lineage>
        <taxon>Eukaryota</taxon>
        <taxon>Fungi</taxon>
        <taxon>Dikarya</taxon>
        <taxon>Basidiomycota</taxon>
        <taxon>Agaricomycotina</taxon>
        <taxon>Agaricomycetes</taxon>
        <taxon>Agaricomycetidae</taxon>
        <taxon>Agaricales</taxon>
        <taxon>Agaricineae</taxon>
        <taxon>Strophariaceae</taxon>
        <taxon>Hypholoma</taxon>
    </lineage>
</organism>
<keyword evidence="1" id="KW-0472">Membrane</keyword>
<proteinExistence type="predicted"/>
<evidence type="ECO:0000313" key="3">
    <source>
        <dbReference type="Proteomes" id="UP000054270"/>
    </source>
</evidence>
<protein>
    <submittedName>
        <fullName evidence="2">Uncharacterized protein</fullName>
    </submittedName>
</protein>
<dbReference type="EMBL" id="KN817552">
    <property type="protein sequence ID" value="KJA22097.1"/>
    <property type="molecule type" value="Genomic_DNA"/>
</dbReference>
<gene>
    <name evidence="2" type="ORF">HYPSUDRAFT_41222</name>
</gene>